<keyword evidence="1" id="KW-0472">Membrane</keyword>
<protein>
    <submittedName>
        <fullName evidence="2">Uncharacterized protein</fullName>
    </submittedName>
</protein>
<keyword evidence="3" id="KW-1185">Reference proteome</keyword>
<name>A0AAV1S0U0_9ROSI</name>
<evidence type="ECO:0000256" key="1">
    <source>
        <dbReference type="SAM" id="Phobius"/>
    </source>
</evidence>
<accession>A0AAV1S0U0</accession>
<dbReference type="InterPro" id="IPR045884">
    <property type="entry name" value="At5g59350-like"/>
</dbReference>
<sequence>MNALNNLGIAFTSCLFGLSCSLYYSRSSTFSRRRRRFSQRSVTSSSADEEFSSGCDSAYMTPSKELCYFFYRKNQTTRVELDRTSNPATSTVASSASTDGIDALVEEMLKLQGMYGPSRVLFTIKEEDREEMEVIENDKLSIENELAKTVGNDVVVDVEFDGVTTPFWTPCASP</sequence>
<evidence type="ECO:0000313" key="3">
    <source>
        <dbReference type="Proteomes" id="UP001314170"/>
    </source>
</evidence>
<dbReference type="EMBL" id="CAWUPB010001160">
    <property type="protein sequence ID" value="CAK7341999.1"/>
    <property type="molecule type" value="Genomic_DNA"/>
</dbReference>
<feature type="transmembrane region" description="Helical" evidence="1">
    <location>
        <begin position="6"/>
        <end position="25"/>
    </location>
</feature>
<evidence type="ECO:0000313" key="2">
    <source>
        <dbReference type="EMBL" id="CAK7341999.1"/>
    </source>
</evidence>
<dbReference type="Proteomes" id="UP001314170">
    <property type="component" value="Unassembled WGS sequence"/>
</dbReference>
<keyword evidence="1" id="KW-1133">Transmembrane helix</keyword>
<dbReference type="PANTHER" id="PTHR34054">
    <property type="entry name" value="EXPRESSED PROTEIN"/>
    <property type="match status" value="1"/>
</dbReference>
<organism evidence="2 3">
    <name type="scientific">Dovyalis caffra</name>
    <dbReference type="NCBI Taxonomy" id="77055"/>
    <lineage>
        <taxon>Eukaryota</taxon>
        <taxon>Viridiplantae</taxon>
        <taxon>Streptophyta</taxon>
        <taxon>Embryophyta</taxon>
        <taxon>Tracheophyta</taxon>
        <taxon>Spermatophyta</taxon>
        <taxon>Magnoliopsida</taxon>
        <taxon>eudicotyledons</taxon>
        <taxon>Gunneridae</taxon>
        <taxon>Pentapetalae</taxon>
        <taxon>rosids</taxon>
        <taxon>fabids</taxon>
        <taxon>Malpighiales</taxon>
        <taxon>Salicaceae</taxon>
        <taxon>Flacourtieae</taxon>
        <taxon>Dovyalis</taxon>
    </lineage>
</organism>
<comment type="caution">
    <text evidence="2">The sequence shown here is derived from an EMBL/GenBank/DDBJ whole genome shotgun (WGS) entry which is preliminary data.</text>
</comment>
<proteinExistence type="predicted"/>
<keyword evidence="1" id="KW-0812">Transmembrane</keyword>
<dbReference type="PANTHER" id="PTHR34054:SF4">
    <property type="entry name" value="PROTEIN, PUTATIVE-RELATED"/>
    <property type="match status" value="1"/>
</dbReference>
<dbReference type="AlphaFoldDB" id="A0AAV1S0U0"/>
<reference evidence="2 3" key="1">
    <citation type="submission" date="2024-01" db="EMBL/GenBank/DDBJ databases">
        <authorList>
            <person name="Waweru B."/>
        </authorList>
    </citation>
    <scope>NUCLEOTIDE SEQUENCE [LARGE SCALE GENOMIC DNA]</scope>
</reference>
<gene>
    <name evidence="2" type="ORF">DCAF_LOCUS16568</name>
</gene>